<comment type="caution">
    <text evidence="2">The sequence shown here is derived from an EMBL/GenBank/DDBJ whole genome shotgun (WGS) entry which is preliminary data.</text>
</comment>
<keyword evidence="3" id="KW-1185">Reference proteome</keyword>
<reference evidence="2" key="1">
    <citation type="submission" date="2021-01" db="EMBL/GenBank/DDBJ databases">
        <title>Whole genome shotgun sequence of Actinoplanes nipponensis NBRC 14063.</title>
        <authorList>
            <person name="Komaki H."/>
            <person name="Tamura T."/>
        </authorList>
    </citation>
    <scope>NUCLEOTIDE SEQUENCE</scope>
    <source>
        <strain evidence="2">NBRC 14063</strain>
    </source>
</reference>
<dbReference type="EMBL" id="BOMQ01000071">
    <property type="protein sequence ID" value="GIE52524.1"/>
    <property type="molecule type" value="Genomic_DNA"/>
</dbReference>
<sequence>MRTTLPLIAFSPTAPPAAPPSVTCVPGHDGIPDSALGNLLCGTWATDAPHTAWMFAHRHWPLLLACVLLLIATRIGVRMWRRTVWRNHAAQARWLEITPPVSATAASTVELWRLLASVLPASRWWAWRPYRIVWEVAADPKGMRCGLWLPPGVNPTAVLRLLQRAWPGARAEQRRPPGFAPGSPAAAVALQATQPEWLPLVDDPAPARGHRGEVGAPPEEDRLRAVFDGLAAAGRTGGGLLQVHVTRAPRHRVNGLRRATTHPQRARRPRSGASRVIGLTADGLRALIIGILNAVTPGPSRRTSTTGRIDPYLAEQARQARIKLGAPPHLLVAVHATAAGPTKAAAQAAAADITSGYSLLSAHFARRRLRRAHRNATSRWVAAAQMTLASVHEAAALAGLPAEPSAHGLPAAASRRRPVSREVFTAGPHQPAPRAKRPAADPATAPAGASQDDPPQVWSAP</sequence>
<feature type="compositionally biased region" description="Low complexity" evidence="1">
    <location>
        <begin position="440"/>
        <end position="449"/>
    </location>
</feature>
<evidence type="ECO:0000313" key="2">
    <source>
        <dbReference type="EMBL" id="GIE52524.1"/>
    </source>
</evidence>
<evidence type="ECO:0000313" key="3">
    <source>
        <dbReference type="Proteomes" id="UP000647172"/>
    </source>
</evidence>
<dbReference type="AlphaFoldDB" id="A0A919JT73"/>
<protein>
    <submittedName>
        <fullName evidence="2">Uncharacterized protein</fullName>
    </submittedName>
</protein>
<feature type="region of interest" description="Disordered" evidence="1">
    <location>
        <begin position="406"/>
        <end position="461"/>
    </location>
</feature>
<accession>A0A919JT73</accession>
<evidence type="ECO:0000256" key="1">
    <source>
        <dbReference type="SAM" id="MobiDB-lite"/>
    </source>
</evidence>
<dbReference type="Proteomes" id="UP000647172">
    <property type="component" value="Unassembled WGS sequence"/>
</dbReference>
<proteinExistence type="predicted"/>
<organism evidence="2 3">
    <name type="scientific">Actinoplanes nipponensis</name>
    <dbReference type="NCBI Taxonomy" id="135950"/>
    <lineage>
        <taxon>Bacteria</taxon>
        <taxon>Bacillati</taxon>
        <taxon>Actinomycetota</taxon>
        <taxon>Actinomycetes</taxon>
        <taxon>Micromonosporales</taxon>
        <taxon>Micromonosporaceae</taxon>
        <taxon>Actinoplanes</taxon>
    </lineage>
</organism>
<gene>
    <name evidence="2" type="ORF">Ani05nite_60580</name>
</gene>
<name>A0A919JT73_9ACTN</name>
<dbReference type="RefSeq" id="WP_203774058.1">
    <property type="nucleotide sequence ID" value="NZ_BAAAYJ010000087.1"/>
</dbReference>